<dbReference type="InterPro" id="IPR045851">
    <property type="entry name" value="AMP-bd_C_sf"/>
</dbReference>
<dbReference type="GO" id="GO:0044539">
    <property type="term" value="P:long-chain fatty acid import into cell"/>
    <property type="evidence" value="ECO:0007669"/>
    <property type="project" value="TreeGrafter"/>
</dbReference>
<keyword evidence="2" id="KW-0436">Ligase</keyword>
<accession>A0A3D2SLX7</accession>
<dbReference type="PANTHER" id="PTHR43107">
    <property type="entry name" value="LONG-CHAIN FATTY ACID TRANSPORT PROTEIN"/>
    <property type="match status" value="1"/>
</dbReference>
<evidence type="ECO:0000256" key="2">
    <source>
        <dbReference type="ARBA" id="ARBA00022598"/>
    </source>
</evidence>
<keyword evidence="3" id="KW-0547">Nucleotide-binding</keyword>
<dbReference type="GO" id="GO:0004467">
    <property type="term" value="F:long-chain fatty acid-CoA ligase activity"/>
    <property type="evidence" value="ECO:0007669"/>
    <property type="project" value="TreeGrafter"/>
</dbReference>
<dbReference type="AlphaFoldDB" id="A0A3D2SLX7"/>
<evidence type="ECO:0000259" key="5">
    <source>
        <dbReference type="Pfam" id="PF13193"/>
    </source>
</evidence>
<dbReference type="Pfam" id="PF13193">
    <property type="entry name" value="AMP-binding_C"/>
    <property type="match status" value="1"/>
</dbReference>
<reference evidence="6 7" key="1">
    <citation type="journal article" date="2018" name="Nat. Biotechnol.">
        <title>A standardized bacterial taxonomy based on genome phylogeny substantially revises the tree of life.</title>
        <authorList>
            <person name="Parks D.H."/>
            <person name="Chuvochina M."/>
            <person name="Waite D.W."/>
            <person name="Rinke C."/>
            <person name="Skarshewski A."/>
            <person name="Chaumeil P.A."/>
            <person name="Hugenholtz P."/>
        </authorList>
    </citation>
    <scope>NUCLEOTIDE SEQUENCE [LARGE SCALE GENOMIC DNA]</scope>
    <source>
        <strain evidence="6">UBA9669</strain>
    </source>
</reference>
<dbReference type="SUPFAM" id="SSF56801">
    <property type="entry name" value="Acetyl-CoA synthetase-like"/>
    <property type="match status" value="1"/>
</dbReference>
<dbReference type="EMBL" id="DPVE01000165">
    <property type="protein sequence ID" value="HCK30441.1"/>
    <property type="molecule type" value="Genomic_DNA"/>
</dbReference>
<evidence type="ECO:0000256" key="4">
    <source>
        <dbReference type="ARBA" id="ARBA00022840"/>
    </source>
</evidence>
<dbReference type="FunFam" id="3.30.300.30:FF:000002">
    <property type="entry name" value="Long-chain fatty acid transport protein 1"/>
    <property type="match status" value="1"/>
</dbReference>
<organism evidence="6 7">
    <name type="scientific">Acinetobacter ursingii</name>
    <dbReference type="NCBI Taxonomy" id="108980"/>
    <lineage>
        <taxon>Bacteria</taxon>
        <taxon>Pseudomonadati</taxon>
        <taxon>Pseudomonadota</taxon>
        <taxon>Gammaproteobacteria</taxon>
        <taxon>Moraxellales</taxon>
        <taxon>Moraxellaceae</taxon>
        <taxon>Acinetobacter</taxon>
    </lineage>
</organism>
<dbReference type="Proteomes" id="UP000263596">
    <property type="component" value="Unassembled WGS sequence"/>
</dbReference>
<dbReference type="PANTHER" id="PTHR43107:SF15">
    <property type="entry name" value="FATTY ACID TRANSPORT PROTEIN 3, ISOFORM A"/>
    <property type="match status" value="1"/>
</dbReference>
<proteinExistence type="inferred from homology"/>
<feature type="non-terminal residue" evidence="6">
    <location>
        <position position="1"/>
    </location>
</feature>
<evidence type="ECO:0000256" key="1">
    <source>
        <dbReference type="ARBA" id="ARBA00006432"/>
    </source>
</evidence>
<dbReference type="InterPro" id="IPR025110">
    <property type="entry name" value="AMP-bd_C"/>
</dbReference>
<gene>
    <name evidence="6" type="ORF">DHW29_09790</name>
</gene>
<dbReference type="GO" id="GO:0005524">
    <property type="term" value="F:ATP binding"/>
    <property type="evidence" value="ECO:0007669"/>
    <property type="project" value="UniProtKB-KW"/>
</dbReference>
<keyword evidence="4" id="KW-0067">ATP-binding</keyword>
<dbReference type="GO" id="GO:0005324">
    <property type="term" value="F:long-chain fatty acid transmembrane transporter activity"/>
    <property type="evidence" value="ECO:0007669"/>
    <property type="project" value="TreeGrafter"/>
</dbReference>
<feature type="domain" description="AMP-binding enzyme C-terminal" evidence="5">
    <location>
        <begin position="14"/>
        <end position="93"/>
    </location>
</feature>
<evidence type="ECO:0000313" key="7">
    <source>
        <dbReference type="Proteomes" id="UP000263596"/>
    </source>
</evidence>
<dbReference type="Gene3D" id="3.30.300.30">
    <property type="match status" value="1"/>
</dbReference>
<sequence length="141" mass="15987">DTFRWKGENVSTTEVENMICDYDKIAEAVVYGVEIPNTNGRAGMAAITLSDGAELNEQDLTEMVNQFKKNLPAYAIPVFLRVQAVVETTGTFKYQKNKLKEQAFDPSQTDERLLVLLPNAEAYCDVTAEIFENIQAYKYRF</sequence>
<comment type="caution">
    <text evidence="6">The sequence shown here is derived from an EMBL/GenBank/DDBJ whole genome shotgun (WGS) entry which is preliminary data.</text>
</comment>
<evidence type="ECO:0000256" key="3">
    <source>
        <dbReference type="ARBA" id="ARBA00022741"/>
    </source>
</evidence>
<evidence type="ECO:0000313" key="6">
    <source>
        <dbReference type="EMBL" id="HCK30441.1"/>
    </source>
</evidence>
<dbReference type="GO" id="GO:0005886">
    <property type="term" value="C:plasma membrane"/>
    <property type="evidence" value="ECO:0007669"/>
    <property type="project" value="TreeGrafter"/>
</dbReference>
<comment type="similarity">
    <text evidence="1">Belongs to the ATP-dependent AMP-binding enzyme family.</text>
</comment>
<protein>
    <submittedName>
        <fullName evidence="6">Long-chain-acyl-CoA synthetase</fullName>
    </submittedName>
</protein>
<name>A0A3D2SLX7_9GAMM</name>